<dbReference type="PANTHER" id="PTHR33714">
    <property type="entry name" value="COUNTING FACTOR-ASSOCIATED PROTEIN A-RELATED"/>
    <property type="match status" value="1"/>
</dbReference>
<dbReference type="AlphaFoldDB" id="A0A6A3PC54"/>
<gene>
    <name evidence="3" type="ORF">PR001_g2770</name>
    <name evidence="4" type="ORF">PR003_g2915</name>
</gene>
<dbReference type="PANTHER" id="PTHR33714:SF3">
    <property type="entry name" value="COUNTING FACTOR-ASSOCIATED PROTEIN A-RELATED"/>
    <property type="match status" value="1"/>
</dbReference>
<evidence type="ECO:0000313" key="6">
    <source>
        <dbReference type="Proteomes" id="UP000434957"/>
    </source>
</evidence>
<keyword evidence="2" id="KW-0732">Signal</keyword>
<dbReference type="EMBL" id="QXFT01000096">
    <property type="protein sequence ID" value="KAE9355314.1"/>
    <property type="molecule type" value="Genomic_DNA"/>
</dbReference>
<reference evidence="3 5" key="1">
    <citation type="submission" date="2018-09" db="EMBL/GenBank/DDBJ databases">
        <title>Genomic investigation of the strawberry pathogen Phytophthora fragariae indicates pathogenicity is determined by transcriptional variation in three key races.</title>
        <authorList>
            <person name="Adams T.M."/>
            <person name="Armitage A.D."/>
            <person name="Sobczyk M.K."/>
            <person name="Bates H.J."/>
            <person name="Dunwell J.M."/>
            <person name="Nellist C.F."/>
            <person name="Harrison R.J."/>
        </authorList>
    </citation>
    <scope>NUCLEOTIDE SEQUENCE [LARGE SCALE GENOMIC DNA]</scope>
    <source>
        <strain evidence="3 5">SCRP249</strain>
        <strain evidence="4 6">SCRP333</strain>
    </source>
</reference>
<protein>
    <submittedName>
        <fullName evidence="3">Uncharacterized protein</fullName>
    </submittedName>
</protein>
<accession>A0A6A3PC54</accession>
<name>A0A6A3PC54_9STRA</name>
<feature type="signal peptide" evidence="2">
    <location>
        <begin position="1"/>
        <end position="24"/>
    </location>
</feature>
<comment type="caution">
    <text evidence="3">The sequence shown here is derived from an EMBL/GenBank/DDBJ whole genome shotgun (WGS) entry which is preliminary data.</text>
</comment>
<keyword evidence="6" id="KW-1185">Reference proteome</keyword>
<dbReference type="Proteomes" id="UP000429607">
    <property type="component" value="Unassembled WGS sequence"/>
</dbReference>
<evidence type="ECO:0000313" key="5">
    <source>
        <dbReference type="Proteomes" id="UP000429607"/>
    </source>
</evidence>
<evidence type="ECO:0000256" key="2">
    <source>
        <dbReference type="SAM" id="SignalP"/>
    </source>
</evidence>
<evidence type="ECO:0000313" key="3">
    <source>
        <dbReference type="EMBL" id="KAE9050024.1"/>
    </source>
</evidence>
<sequence>MKPFRLHGLRVAGLLLSLVCTVQATDTPLTATVLYDVKASCTGNVAPAVLAKAVPVTSTPCAESLTCDVTDVMFPATYCPTTDGTTGSSLDGDFYTTLLGSIFGDKPTVIVETYEGGESCDVTKLADINAYVADGQCHKTGSTSSYIAVSDKFGSAVKTFSAKSDCTGDSTTVAATLDELDANSCADNLLDMKMYRYGTTTVYLSSVVSYDTKDGDCQPLAVPTQVVSQVVAASCTSSLTCSGAGVPYTSTLCSTTTELEGFYQASYGTKQSLVFLREYAAGKSCAATDLTGLTAYLADKKCHKTDTLASFRATRSIDGAVTIKTYTTAADCTGTAATSVDWDVAQATGNTCVDGADGVVDTFVLGMGATPLYLTLTATFSKNTDKCTSPGIPILLKSATVDVDVCKSTDSCTTAGSFFTSIACSSTLSIQDDVAAIFGDTPFVIVEAFNAAKSCATAELDTITIYLADGECHKTGDTASYFATRTAAGDATVTTYTDALCSTGQEDLQLSPTANQAEVNSCKNDAGGILDKLVYGGGFTPLTLQSTALFESNSDSCVSPPAKATYLDTAVVDLNTCTASKDCTAAGELFTGTLCTSTTTYKDDTGAAFGSTPYVVVESYKAGANCATSSLKSTQTYAADAKCHATGADASFIATRRESGDMSITFYSDATCQEAVGDPLKVGASDAGSCIDDQIVYGVGESPTVLSTVLGFDDTDCEKVAQLIVTNELSCSASTECVATMGSGHFLQHSCSADPFDTAATMFGAAPYLVVELYKEDGCTTLDGVQVYSSDTNCHVAIDGTSFTSTLAETGAGDLVQYSDDKCEATGDDKTTTPLTAEMLGSGHPCTDKAKYYAFNGPPPPPPNETPSTPSTTTKTPSTTTKTPSTPTTTTATPSSTTEAPTTTSTGSGTSDASSLFTTSSTLTASLGLLAAAFGLVV</sequence>
<dbReference type="Proteomes" id="UP000434957">
    <property type="component" value="Unassembled WGS sequence"/>
</dbReference>
<dbReference type="EMBL" id="QXFV01000098">
    <property type="protein sequence ID" value="KAE9050024.1"/>
    <property type="molecule type" value="Genomic_DNA"/>
</dbReference>
<organism evidence="3 5">
    <name type="scientific">Phytophthora rubi</name>
    <dbReference type="NCBI Taxonomy" id="129364"/>
    <lineage>
        <taxon>Eukaryota</taxon>
        <taxon>Sar</taxon>
        <taxon>Stramenopiles</taxon>
        <taxon>Oomycota</taxon>
        <taxon>Peronosporomycetes</taxon>
        <taxon>Peronosporales</taxon>
        <taxon>Peronosporaceae</taxon>
        <taxon>Phytophthora</taxon>
    </lineage>
</organism>
<evidence type="ECO:0000313" key="4">
    <source>
        <dbReference type="EMBL" id="KAE9355314.1"/>
    </source>
</evidence>
<feature type="chain" id="PRO_5036165499" evidence="2">
    <location>
        <begin position="25"/>
        <end position="938"/>
    </location>
</feature>
<feature type="compositionally biased region" description="Low complexity" evidence="1">
    <location>
        <begin position="866"/>
        <end position="914"/>
    </location>
</feature>
<evidence type="ECO:0000256" key="1">
    <source>
        <dbReference type="SAM" id="MobiDB-lite"/>
    </source>
</evidence>
<feature type="region of interest" description="Disordered" evidence="1">
    <location>
        <begin position="851"/>
        <end position="914"/>
    </location>
</feature>
<proteinExistence type="predicted"/>